<keyword evidence="5" id="KW-1185">Reference proteome</keyword>
<protein>
    <submittedName>
        <fullName evidence="4">GNAT family N-acetyltransferase</fullName>
    </submittedName>
</protein>
<keyword evidence="2" id="KW-0012">Acyltransferase</keyword>
<dbReference type="Gene3D" id="3.40.630.30">
    <property type="match status" value="1"/>
</dbReference>
<dbReference type="CDD" id="cd04301">
    <property type="entry name" value="NAT_SF"/>
    <property type="match status" value="1"/>
</dbReference>
<evidence type="ECO:0000256" key="2">
    <source>
        <dbReference type="ARBA" id="ARBA00023315"/>
    </source>
</evidence>
<dbReference type="InterPro" id="IPR016181">
    <property type="entry name" value="Acyl_CoA_acyltransferase"/>
</dbReference>
<evidence type="ECO:0000259" key="3">
    <source>
        <dbReference type="PROSITE" id="PS51186"/>
    </source>
</evidence>
<dbReference type="SUPFAM" id="SSF55729">
    <property type="entry name" value="Acyl-CoA N-acyltransferases (Nat)"/>
    <property type="match status" value="1"/>
</dbReference>
<feature type="domain" description="N-acetyltransferase" evidence="3">
    <location>
        <begin position="5"/>
        <end position="164"/>
    </location>
</feature>
<dbReference type="EMBL" id="RYFG02000114">
    <property type="protein sequence ID" value="TRW91194.1"/>
    <property type="molecule type" value="Genomic_DNA"/>
</dbReference>
<dbReference type="PANTHER" id="PTHR43877:SF2">
    <property type="entry name" value="AMINOALKYLPHOSPHONATE N-ACETYLTRANSFERASE-RELATED"/>
    <property type="match status" value="1"/>
</dbReference>
<name>A0ABY3C6H4_9GAMM</name>
<sequence>MALDLSIATAEQQDAGQIAALVNSAYRGEYSRQGWTTEADLLAGLRTDTDEILGLIASGDSLFLLCKAGVELVGSVHLQKQVDQAYFGMLAVNPSLQGQGVGKQLMREAERTARQIWGASTAVISVISCRNELIAFYERRGYRRTGISKEFPVNPELWTPKVADLRLDILEKRLTAN</sequence>
<dbReference type="Pfam" id="PF00583">
    <property type="entry name" value="Acetyltransf_1"/>
    <property type="match status" value="1"/>
</dbReference>
<dbReference type="RefSeq" id="WP_127027791.1">
    <property type="nucleotide sequence ID" value="NZ_RYFG02000114.1"/>
</dbReference>
<organism evidence="4 5">
    <name type="scientific">Candidatus Methylobacter oryzae</name>
    <dbReference type="NCBI Taxonomy" id="2497749"/>
    <lineage>
        <taxon>Bacteria</taxon>
        <taxon>Pseudomonadati</taxon>
        <taxon>Pseudomonadota</taxon>
        <taxon>Gammaproteobacteria</taxon>
        <taxon>Methylococcales</taxon>
        <taxon>Methylococcaceae</taxon>
        <taxon>Methylobacter</taxon>
    </lineage>
</organism>
<evidence type="ECO:0000313" key="5">
    <source>
        <dbReference type="Proteomes" id="UP000733744"/>
    </source>
</evidence>
<proteinExistence type="predicted"/>
<reference evidence="4 5" key="1">
    <citation type="journal article" date="2019" name="Antonie Van Leeuwenhoek">
        <title>Description of 'Ca. Methylobacter oryzae' KRF1, a novel species from the environmentally important Methylobacter clade 2.</title>
        <authorList>
            <person name="Khatri K."/>
            <person name="Mohite J.A."/>
            <person name="Pandit P.S."/>
            <person name="Bahulikar R."/>
            <person name="Rahalkar M.C."/>
        </authorList>
    </citation>
    <scope>NUCLEOTIDE SEQUENCE [LARGE SCALE GENOMIC DNA]</scope>
    <source>
        <strain evidence="4 5">KRF1</strain>
    </source>
</reference>
<gene>
    <name evidence="4" type="ORF">EKO24_017415</name>
</gene>
<accession>A0ABY3C6H4</accession>
<comment type="caution">
    <text evidence="4">The sequence shown here is derived from an EMBL/GenBank/DDBJ whole genome shotgun (WGS) entry which is preliminary data.</text>
</comment>
<keyword evidence="1" id="KW-0808">Transferase</keyword>
<dbReference type="Proteomes" id="UP000733744">
    <property type="component" value="Unassembled WGS sequence"/>
</dbReference>
<evidence type="ECO:0000256" key="1">
    <source>
        <dbReference type="ARBA" id="ARBA00022679"/>
    </source>
</evidence>
<dbReference type="PANTHER" id="PTHR43877">
    <property type="entry name" value="AMINOALKYLPHOSPHONATE N-ACETYLTRANSFERASE-RELATED-RELATED"/>
    <property type="match status" value="1"/>
</dbReference>
<evidence type="ECO:0000313" key="4">
    <source>
        <dbReference type="EMBL" id="TRW91194.1"/>
    </source>
</evidence>
<dbReference type="InterPro" id="IPR050832">
    <property type="entry name" value="Bact_Acetyltransf"/>
</dbReference>
<dbReference type="InterPro" id="IPR000182">
    <property type="entry name" value="GNAT_dom"/>
</dbReference>
<dbReference type="PROSITE" id="PS51186">
    <property type="entry name" value="GNAT"/>
    <property type="match status" value="1"/>
</dbReference>